<keyword evidence="5 6" id="KW-0472">Membrane</keyword>
<keyword evidence="3 6" id="KW-0812">Transmembrane</keyword>
<protein>
    <submittedName>
        <fullName evidence="7">Lysoplasmalogenase</fullName>
    </submittedName>
</protein>
<evidence type="ECO:0000313" key="8">
    <source>
        <dbReference type="Proteomes" id="UP000251993"/>
    </source>
</evidence>
<evidence type="ECO:0000256" key="2">
    <source>
        <dbReference type="ARBA" id="ARBA00007375"/>
    </source>
</evidence>
<organism evidence="7 8">
    <name type="scientific">Runella rosea</name>
    <dbReference type="NCBI Taxonomy" id="2259595"/>
    <lineage>
        <taxon>Bacteria</taxon>
        <taxon>Pseudomonadati</taxon>
        <taxon>Bacteroidota</taxon>
        <taxon>Cytophagia</taxon>
        <taxon>Cytophagales</taxon>
        <taxon>Spirosomataceae</taxon>
        <taxon>Runella</taxon>
    </lineage>
</organism>
<proteinExistence type="inferred from homology"/>
<dbReference type="PANTHER" id="PTHR31885:SF6">
    <property type="entry name" value="GH04784P"/>
    <property type="match status" value="1"/>
</dbReference>
<feature type="transmembrane region" description="Helical" evidence="6">
    <location>
        <begin position="209"/>
        <end position="229"/>
    </location>
</feature>
<reference evidence="7 8" key="1">
    <citation type="submission" date="2018-07" db="EMBL/GenBank/DDBJ databases">
        <title>Genome sequencing of Runella.</title>
        <authorList>
            <person name="Baek M.-G."/>
            <person name="Yi H."/>
        </authorList>
    </citation>
    <scope>NUCLEOTIDE SEQUENCE [LARGE SCALE GENOMIC DNA]</scope>
    <source>
        <strain evidence="7 8">HYN0085</strain>
    </source>
</reference>
<evidence type="ECO:0000256" key="3">
    <source>
        <dbReference type="ARBA" id="ARBA00022692"/>
    </source>
</evidence>
<evidence type="ECO:0000256" key="4">
    <source>
        <dbReference type="ARBA" id="ARBA00022989"/>
    </source>
</evidence>
<dbReference type="Proteomes" id="UP000251993">
    <property type="component" value="Chromosome"/>
</dbReference>
<feature type="transmembrane region" description="Helical" evidence="6">
    <location>
        <begin position="150"/>
        <end position="170"/>
    </location>
</feature>
<accession>A0A344TQX8</accession>
<name>A0A344TQX8_9BACT</name>
<dbReference type="Pfam" id="PF07947">
    <property type="entry name" value="YhhN"/>
    <property type="match status" value="1"/>
</dbReference>
<sequence length="236" mass="26708">MLIFLTFLTDFMRLKLLIFLVIVVAEIASGYAGFWQGVYLFKPLIMLSLLFWTFEYRASYPWLWIGMWFGLGGDVFLMVRGKDLFVAGLGSFLVMQIFYILAFSKTLTPTGKAQLRSTWWWLTLPFALYALVFLVILHPPLTQSADKQGLWIPVVAYSICLCTMGAAAVLRKGSVNSASYAWVLVGAVLFIASDSGIAVNKFLHRFEGSTLFVMTTYSAAQWLIVWGIIKKESRFQ</sequence>
<feature type="transmembrane region" description="Helical" evidence="6">
    <location>
        <begin position="12"/>
        <end position="32"/>
    </location>
</feature>
<feature type="transmembrane region" description="Helical" evidence="6">
    <location>
        <begin position="85"/>
        <end position="107"/>
    </location>
</feature>
<feature type="transmembrane region" description="Helical" evidence="6">
    <location>
        <begin position="119"/>
        <end position="138"/>
    </location>
</feature>
<dbReference type="GO" id="GO:0016787">
    <property type="term" value="F:hydrolase activity"/>
    <property type="evidence" value="ECO:0007669"/>
    <property type="project" value="TreeGrafter"/>
</dbReference>
<evidence type="ECO:0000256" key="6">
    <source>
        <dbReference type="SAM" id="Phobius"/>
    </source>
</evidence>
<dbReference type="AlphaFoldDB" id="A0A344TQX8"/>
<comment type="subcellular location">
    <subcellularLocation>
        <location evidence="1">Membrane</location>
        <topology evidence="1">Multi-pass membrane protein</topology>
    </subcellularLocation>
</comment>
<feature type="transmembrane region" description="Helical" evidence="6">
    <location>
        <begin position="182"/>
        <end position="203"/>
    </location>
</feature>
<evidence type="ECO:0000256" key="1">
    <source>
        <dbReference type="ARBA" id="ARBA00004141"/>
    </source>
</evidence>
<feature type="transmembrane region" description="Helical" evidence="6">
    <location>
        <begin position="61"/>
        <end position="79"/>
    </location>
</feature>
<dbReference type="InterPro" id="IPR012506">
    <property type="entry name" value="TMEM86B-like"/>
</dbReference>
<dbReference type="GO" id="GO:0016020">
    <property type="term" value="C:membrane"/>
    <property type="evidence" value="ECO:0007669"/>
    <property type="project" value="UniProtKB-SubCell"/>
</dbReference>
<dbReference type="OrthoDB" id="5651790at2"/>
<evidence type="ECO:0000313" key="7">
    <source>
        <dbReference type="EMBL" id="AXE21049.1"/>
    </source>
</evidence>
<dbReference type="PANTHER" id="PTHR31885">
    <property type="entry name" value="GH04784P"/>
    <property type="match status" value="1"/>
</dbReference>
<dbReference type="EMBL" id="CP030850">
    <property type="protein sequence ID" value="AXE21049.1"/>
    <property type="molecule type" value="Genomic_DNA"/>
</dbReference>
<keyword evidence="4 6" id="KW-1133">Transmembrane helix</keyword>
<evidence type="ECO:0000256" key="5">
    <source>
        <dbReference type="ARBA" id="ARBA00023136"/>
    </source>
</evidence>
<keyword evidence="8" id="KW-1185">Reference proteome</keyword>
<comment type="similarity">
    <text evidence="2">Belongs to the TMEM86 family.</text>
</comment>
<gene>
    <name evidence="7" type="ORF">DR864_26595</name>
</gene>
<dbReference type="KEGG" id="run:DR864_26595"/>
<dbReference type="RefSeq" id="WP_114069812.1">
    <property type="nucleotide sequence ID" value="NZ_CP030850.1"/>
</dbReference>